<keyword evidence="3 4" id="KW-0975">Bacterial flagellum</keyword>
<dbReference type="PRINTS" id="PR01006">
    <property type="entry name" value="FLGHOOKFLIE"/>
</dbReference>
<reference evidence="6 7" key="1">
    <citation type="journal article" date="2009" name="PLoS ONE">
        <title>Genome analysis of the anaerobic thermohalophilic bacterium Halothermothrix orenii.</title>
        <authorList>
            <person name="Mavromatis K."/>
            <person name="Ivanova N."/>
            <person name="Anderson I."/>
            <person name="Lykidis A."/>
            <person name="Hooper S.D."/>
            <person name="Sun H."/>
            <person name="Kunin V."/>
            <person name="Lapidus A."/>
            <person name="Hugenholtz P."/>
            <person name="Patel B."/>
            <person name="Kyrpides N.C."/>
        </authorList>
    </citation>
    <scope>NUCLEOTIDE SEQUENCE [LARGE SCALE GENOMIC DNA]</scope>
    <source>
        <strain evidence="7">H 168 / OCM 544 / DSM 9562</strain>
    </source>
</reference>
<comment type="subcellular location">
    <subcellularLocation>
        <location evidence="1 4">Bacterial flagellum basal body</location>
    </subcellularLocation>
</comment>
<gene>
    <name evidence="4" type="primary">fliE</name>
    <name evidence="6" type="ordered locus">Hore_16900</name>
</gene>
<evidence type="ECO:0000313" key="7">
    <source>
        <dbReference type="Proteomes" id="UP000000719"/>
    </source>
</evidence>
<proteinExistence type="inferred from homology"/>
<evidence type="ECO:0000256" key="1">
    <source>
        <dbReference type="ARBA" id="ARBA00004117"/>
    </source>
</evidence>
<dbReference type="OrthoDB" id="9812413at2"/>
<dbReference type="Pfam" id="PF02049">
    <property type="entry name" value="FliE"/>
    <property type="match status" value="1"/>
</dbReference>
<sequence>MMINPVGNNVNLLSDGSNRLNRNEEVSYKSFADLIKEKIGDVNHLQVEADKIARDFALGKVDDIHDVTIATEKAQLALKLTLAIQSKVVSAYKEIMRMQI</sequence>
<dbReference type="PANTHER" id="PTHR34653:SF1">
    <property type="entry name" value="FLAGELLAR HOOK-BASAL BODY COMPLEX PROTEIN FLIE"/>
    <property type="match status" value="1"/>
</dbReference>
<dbReference type="NCBIfam" id="TIGR00205">
    <property type="entry name" value="fliE"/>
    <property type="match status" value="1"/>
</dbReference>
<keyword evidence="6" id="KW-0966">Cell projection</keyword>
<evidence type="ECO:0000256" key="4">
    <source>
        <dbReference type="HAMAP-Rule" id="MF_00724"/>
    </source>
</evidence>
<keyword evidence="6" id="KW-0969">Cilium</keyword>
<dbReference type="Proteomes" id="UP000000719">
    <property type="component" value="Chromosome"/>
</dbReference>
<evidence type="ECO:0000313" key="6">
    <source>
        <dbReference type="EMBL" id="ACL70439.1"/>
    </source>
</evidence>
<dbReference type="eggNOG" id="COG1677">
    <property type="taxonomic scope" value="Bacteria"/>
</dbReference>
<dbReference type="HAMAP" id="MF_00724">
    <property type="entry name" value="FliE"/>
    <property type="match status" value="1"/>
</dbReference>
<protein>
    <recommendedName>
        <fullName evidence="4 5">Flagellar hook-basal body complex protein FliE</fullName>
    </recommendedName>
</protein>
<keyword evidence="6" id="KW-0282">Flagellum</keyword>
<evidence type="ECO:0000256" key="3">
    <source>
        <dbReference type="ARBA" id="ARBA00023143"/>
    </source>
</evidence>
<dbReference type="GO" id="GO:0071973">
    <property type="term" value="P:bacterial-type flagellum-dependent cell motility"/>
    <property type="evidence" value="ECO:0007669"/>
    <property type="project" value="InterPro"/>
</dbReference>
<dbReference type="STRING" id="373903.Hore_16900"/>
<dbReference type="AlphaFoldDB" id="B8CYS0"/>
<dbReference type="InterPro" id="IPR001624">
    <property type="entry name" value="FliE"/>
</dbReference>
<keyword evidence="7" id="KW-1185">Reference proteome</keyword>
<dbReference type="KEGG" id="hor:Hore_16900"/>
<evidence type="ECO:0000256" key="5">
    <source>
        <dbReference type="NCBIfam" id="TIGR00205"/>
    </source>
</evidence>
<comment type="similarity">
    <text evidence="2 4">Belongs to the FliE family.</text>
</comment>
<dbReference type="GO" id="GO:0005198">
    <property type="term" value="F:structural molecule activity"/>
    <property type="evidence" value="ECO:0007669"/>
    <property type="project" value="UniProtKB-UniRule"/>
</dbReference>
<name>B8CYS0_HALOH</name>
<evidence type="ECO:0000256" key="2">
    <source>
        <dbReference type="ARBA" id="ARBA00009272"/>
    </source>
</evidence>
<dbReference type="GO" id="GO:0009425">
    <property type="term" value="C:bacterial-type flagellum basal body"/>
    <property type="evidence" value="ECO:0007669"/>
    <property type="project" value="UniProtKB-SubCell"/>
</dbReference>
<accession>B8CYS0</accession>
<dbReference type="PANTHER" id="PTHR34653">
    <property type="match status" value="1"/>
</dbReference>
<organism evidence="6 7">
    <name type="scientific">Halothermothrix orenii (strain H 168 / OCM 544 / DSM 9562)</name>
    <dbReference type="NCBI Taxonomy" id="373903"/>
    <lineage>
        <taxon>Bacteria</taxon>
        <taxon>Bacillati</taxon>
        <taxon>Bacillota</taxon>
        <taxon>Clostridia</taxon>
        <taxon>Halanaerobiales</taxon>
        <taxon>Halothermotrichaceae</taxon>
        <taxon>Halothermothrix</taxon>
    </lineage>
</organism>
<dbReference type="HOGENOM" id="CLU_147249_3_4_9"/>
<dbReference type="EMBL" id="CP001098">
    <property type="protein sequence ID" value="ACL70439.1"/>
    <property type="molecule type" value="Genomic_DNA"/>
</dbReference>
<dbReference type="GO" id="GO:0003774">
    <property type="term" value="F:cytoskeletal motor activity"/>
    <property type="evidence" value="ECO:0007669"/>
    <property type="project" value="InterPro"/>
</dbReference>
<dbReference type="RefSeq" id="WP_015923409.1">
    <property type="nucleotide sequence ID" value="NC_011899.1"/>
</dbReference>